<evidence type="ECO:0000256" key="13">
    <source>
        <dbReference type="RuleBase" id="RU371123"/>
    </source>
</evidence>
<keyword evidence="9" id="KW-1015">Disulfide bond</keyword>
<dbReference type="FunFam" id="1.20.120.310:FF:000001">
    <property type="entry name" value="Sulfhydryl oxidase"/>
    <property type="match status" value="1"/>
</dbReference>
<dbReference type="GeneTree" id="ENSGT00940000159504"/>
<dbReference type="Pfam" id="PF18108">
    <property type="entry name" value="QSOX_Trx1"/>
    <property type="match status" value="1"/>
</dbReference>
<dbReference type="Ensembl" id="ENSPKIT00000038464.1">
    <property type="protein sequence ID" value="ENSPKIP00000014027.1"/>
    <property type="gene ID" value="ENSPKIG00000001244.1"/>
</dbReference>
<proteinExistence type="inferred from homology"/>
<dbReference type="Gene3D" id="1.20.120.310">
    <property type="entry name" value="ERV/ALR sulfhydryl oxidase domain"/>
    <property type="match status" value="1"/>
</dbReference>
<dbReference type="Gene3D" id="3.40.30.10">
    <property type="entry name" value="Glutaredoxin"/>
    <property type="match status" value="2"/>
</dbReference>
<reference evidence="18" key="2">
    <citation type="submission" date="2025-09" db="UniProtKB">
        <authorList>
            <consortium name="Ensembl"/>
        </authorList>
    </citation>
    <scope>IDENTIFICATION</scope>
</reference>
<feature type="signal peptide" evidence="15">
    <location>
        <begin position="1"/>
        <end position="38"/>
    </location>
</feature>
<dbReference type="AlphaFoldDB" id="A0A3B3R5H9"/>
<evidence type="ECO:0000259" key="17">
    <source>
        <dbReference type="PROSITE" id="PS51352"/>
    </source>
</evidence>
<dbReference type="Pfam" id="PF00085">
    <property type="entry name" value="Thioredoxin"/>
    <property type="match status" value="1"/>
</dbReference>
<evidence type="ECO:0000256" key="2">
    <source>
        <dbReference type="ARBA" id="ARBA00004613"/>
    </source>
</evidence>
<dbReference type="PROSITE" id="PS00194">
    <property type="entry name" value="THIOREDOXIN_1"/>
    <property type="match status" value="1"/>
</dbReference>
<evidence type="ECO:0000256" key="4">
    <source>
        <dbReference type="ARBA" id="ARBA00022525"/>
    </source>
</evidence>
<dbReference type="InterPro" id="IPR040986">
    <property type="entry name" value="QSOX_FAD-bd_dom"/>
</dbReference>
<evidence type="ECO:0000256" key="10">
    <source>
        <dbReference type="ARBA" id="ARBA00023180"/>
    </source>
</evidence>
<dbReference type="PANTHER" id="PTHR22897:SF6">
    <property type="entry name" value="SULFHYDRYL OXIDASE 1"/>
    <property type="match status" value="1"/>
</dbReference>
<dbReference type="InterPro" id="IPR036249">
    <property type="entry name" value="Thioredoxin-like_sf"/>
</dbReference>
<dbReference type="InterPro" id="IPR036774">
    <property type="entry name" value="ERV/ALR_sulphydryl_oxid_sf"/>
</dbReference>
<dbReference type="STRING" id="1676925.ENSPKIP00000014027"/>
<dbReference type="GO" id="GO:0005615">
    <property type="term" value="C:extracellular space"/>
    <property type="evidence" value="ECO:0007669"/>
    <property type="project" value="TreeGrafter"/>
</dbReference>
<dbReference type="PROSITE" id="PS51352">
    <property type="entry name" value="THIOREDOXIN_2"/>
    <property type="match status" value="1"/>
</dbReference>
<dbReference type="PRINTS" id="PR00421">
    <property type="entry name" value="THIOREDOXIN"/>
</dbReference>
<evidence type="ECO:0000256" key="7">
    <source>
        <dbReference type="ARBA" id="ARBA00022827"/>
    </source>
</evidence>
<evidence type="ECO:0000256" key="9">
    <source>
        <dbReference type="ARBA" id="ARBA00023157"/>
    </source>
</evidence>
<protein>
    <recommendedName>
        <fullName evidence="13">Sulfhydryl oxidase</fullName>
        <ecNumber evidence="13">1.8.3.2</ecNumber>
    </recommendedName>
</protein>
<comment type="cofactor">
    <cofactor evidence="1 13">
        <name>FAD</name>
        <dbReference type="ChEBI" id="CHEBI:57692"/>
    </cofactor>
</comment>
<dbReference type="GO" id="GO:0006457">
    <property type="term" value="P:protein folding"/>
    <property type="evidence" value="ECO:0007669"/>
    <property type="project" value="TreeGrafter"/>
</dbReference>
<dbReference type="GO" id="GO:0000139">
    <property type="term" value="C:Golgi membrane"/>
    <property type="evidence" value="ECO:0007669"/>
    <property type="project" value="TreeGrafter"/>
</dbReference>
<evidence type="ECO:0000256" key="8">
    <source>
        <dbReference type="ARBA" id="ARBA00023002"/>
    </source>
</evidence>
<dbReference type="OrthoDB" id="59470at2759"/>
<dbReference type="FunFam" id="3.40.30.10:FF:000073">
    <property type="entry name" value="Sulfhydryl oxidase"/>
    <property type="match status" value="1"/>
</dbReference>
<organism evidence="18 19">
    <name type="scientific">Paramormyrops kingsleyae</name>
    <dbReference type="NCBI Taxonomy" id="1676925"/>
    <lineage>
        <taxon>Eukaryota</taxon>
        <taxon>Metazoa</taxon>
        <taxon>Chordata</taxon>
        <taxon>Craniata</taxon>
        <taxon>Vertebrata</taxon>
        <taxon>Euteleostomi</taxon>
        <taxon>Actinopterygii</taxon>
        <taxon>Neopterygii</taxon>
        <taxon>Teleostei</taxon>
        <taxon>Osteoglossocephala</taxon>
        <taxon>Osteoglossomorpha</taxon>
        <taxon>Osteoglossiformes</taxon>
        <taxon>Mormyridae</taxon>
        <taxon>Paramormyrops</taxon>
    </lineage>
</organism>
<dbReference type="EC" id="1.8.3.2" evidence="13"/>
<keyword evidence="13" id="KW-1133">Transmembrane helix</keyword>
<dbReference type="GO" id="GO:0016971">
    <property type="term" value="F:flavin-dependent sulfhydryl oxidase activity"/>
    <property type="evidence" value="ECO:0007669"/>
    <property type="project" value="InterPro"/>
</dbReference>
<dbReference type="CTD" id="5768"/>
<evidence type="ECO:0000259" key="16">
    <source>
        <dbReference type="PROSITE" id="PS51324"/>
    </source>
</evidence>
<dbReference type="PANTHER" id="PTHR22897">
    <property type="entry name" value="QUIESCIN Q6-RELATED SULFHYDRYL OXIDASE"/>
    <property type="match status" value="1"/>
</dbReference>
<dbReference type="InterPro" id="IPR039798">
    <property type="entry name" value="Sulfhydryl_oxidase"/>
</dbReference>
<reference evidence="18" key="1">
    <citation type="submission" date="2025-08" db="UniProtKB">
        <authorList>
            <consortium name="Ensembl"/>
        </authorList>
    </citation>
    <scope>IDENTIFICATION</scope>
</reference>
<evidence type="ECO:0000256" key="3">
    <source>
        <dbReference type="ARBA" id="ARBA00006041"/>
    </source>
</evidence>
<dbReference type="Gene3D" id="1.20.120.1960">
    <property type="entry name" value="QSOX sulfhydryl oxidase domain"/>
    <property type="match status" value="1"/>
</dbReference>
<feature type="chain" id="PRO_5017441672" description="Sulfhydryl oxidase" evidence="15">
    <location>
        <begin position="39"/>
        <end position="761"/>
    </location>
</feature>
<evidence type="ECO:0000256" key="1">
    <source>
        <dbReference type="ARBA" id="ARBA00001974"/>
    </source>
</evidence>
<dbReference type="FunFam" id="1.20.120.1960:FF:000001">
    <property type="entry name" value="Sulfhydryl oxidase"/>
    <property type="match status" value="1"/>
</dbReference>
<feature type="compositionally biased region" description="Acidic residues" evidence="14">
    <location>
        <begin position="580"/>
        <end position="589"/>
    </location>
</feature>
<keyword evidence="13" id="KW-0812">Transmembrane</keyword>
<dbReference type="SUPFAM" id="SSF52833">
    <property type="entry name" value="Thioredoxin-like"/>
    <property type="match status" value="1"/>
</dbReference>
<dbReference type="SUPFAM" id="SSF69000">
    <property type="entry name" value="FAD-dependent thiol oxidase"/>
    <property type="match status" value="1"/>
</dbReference>
<feature type="domain" description="Thioredoxin" evidence="17">
    <location>
        <begin position="27"/>
        <end position="187"/>
    </location>
</feature>
<feature type="transmembrane region" description="Helical" evidence="13">
    <location>
        <begin position="724"/>
        <end position="744"/>
    </location>
</feature>
<dbReference type="GO" id="GO:0003756">
    <property type="term" value="F:protein disulfide isomerase activity"/>
    <property type="evidence" value="ECO:0007669"/>
    <property type="project" value="TreeGrafter"/>
</dbReference>
<dbReference type="InterPro" id="IPR013766">
    <property type="entry name" value="Thioredoxin_domain"/>
</dbReference>
<evidence type="ECO:0000256" key="5">
    <source>
        <dbReference type="ARBA" id="ARBA00022630"/>
    </source>
</evidence>
<evidence type="ECO:0000313" key="18">
    <source>
        <dbReference type="Ensembl" id="ENSPKIP00000014027.1"/>
    </source>
</evidence>
<feature type="domain" description="ERV/ALR sulfhydryl oxidase" evidence="16">
    <location>
        <begin position="401"/>
        <end position="502"/>
    </location>
</feature>
<comment type="similarity">
    <text evidence="3 13">Belongs to the quiescin-sulfhydryl oxidase (QSOX) family.</text>
</comment>
<evidence type="ECO:0000256" key="6">
    <source>
        <dbReference type="ARBA" id="ARBA00022729"/>
    </source>
</evidence>
<evidence type="ECO:0000256" key="12">
    <source>
        <dbReference type="ARBA" id="ARBA00048864"/>
    </source>
</evidence>
<name>A0A3B3R5H9_9TELE</name>
<dbReference type="Pfam" id="PF04777">
    <property type="entry name" value="Evr1_Alr"/>
    <property type="match status" value="1"/>
</dbReference>
<dbReference type="InterPro" id="IPR041269">
    <property type="entry name" value="QSOX_Trx1"/>
</dbReference>
<evidence type="ECO:0000256" key="11">
    <source>
        <dbReference type="ARBA" id="ARBA00045804"/>
    </source>
</evidence>
<accession>A0A3B3R5H9</accession>
<sequence length="761" mass="85948">MAQYRRCATSPLTARGALKHCLFCTLVLFSGLLPSAETGLYSQSDQIVLLNPDNVESVLFNSSAALVVEFYASWCGHCVAFSPVWKNLAMDTKEWKPAVDLVAIDCAAEENRKTCVHFGIRGYPTVKFFHAYSEKDSTGASFPVHTQDVSHLRRQMISMIEKHKEHWPPACPPLEAASKAEIDSLLESSGVELLALVFETASSYVGREVILDLLQFDNITVRRVLNTEDELVSKMAVTDFPSCYLYQGGNFSRLNVPFEARTFYSYALQRLPRVVRTSRPKPVALDLIRNVTEHPWREFNRTNVYMSDLESALHFSLRVELASHATINKGALTALKRYVSVLAKYFPGRPVVRNLLQTANAWLNGLQDSELQYNSFLEVLNNATEDAVLPHGERWVGCQGSQPHFRKYPCSMWTLFHALTVAANSASDSRPQEVLQAMRIYVKKFFGCHECASHFEGMAQESMNQVKTQSEAVLWLWSRHNRVNNRLAGDLSEDPNFPKIQWPPPELCPKCHGIDNGEHSWQEPEVLSFLMDYYSYSKILDNYLQDVRPQEAGRAQGTEDRAAQAGHDTRGRMEAKEGDEPTSEVEEDKEVLVVGEQEPGGREGEEAAALELPPSQEKEWERRPSIVGLRPREPQEDIVDLDSFVSRLYQAKDLRSSRRKRALRGHRPAPEVALLPVEPDDLPGEQRRLQKRGLTGRYAELEGEGRQGARRPWISVLALGFSRLDVSLCALLYVLSSLCLLAMYRCSKGRGRLYRAKLALP</sequence>
<keyword evidence="10" id="KW-0325">Glycoprotein</keyword>
<keyword evidence="13" id="KW-0472">Membrane</keyword>
<dbReference type="PROSITE" id="PS51324">
    <property type="entry name" value="ERV_ALR"/>
    <property type="match status" value="1"/>
</dbReference>
<evidence type="ECO:0000313" key="19">
    <source>
        <dbReference type="Proteomes" id="UP000261540"/>
    </source>
</evidence>
<keyword evidence="4" id="KW-0964">Secreted</keyword>
<evidence type="ECO:0000256" key="14">
    <source>
        <dbReference type="SAM" id="MobiDB-lite"/>
    </source>
</evidence>
<dbReference type="InterPro" id="IPR042568">
    <property type="entry name" value="QSOX_FAD-bd_sf"/>
</dbReference>
<keyword evidence="6 15" id="KW-0732">Signal</keyword>
<comment type="catalytic activity">
    <reaction evidence="12 13">
        <text>2 R'C(R)SH + O2 = R'C(R)S-S(R)CR' + H2O2</text>
        <dbReference type="Rhea" id="RHEA:17357"/>
        <dbReference type="ChEBI" id="CHEBI:15379"/>
        <dbReference type="ChEBI" id="CHEBI:16240"/>
        <dbReference type="ChEBI" id="CHEBI:16520"/>
        <dbReference type="ChEBI" id="CHEBI:17412"/>
        <dbReference type="EC" id="1.8.3.2"/>
    </reaction>
</comment>
<keyword evidence="8 13" id="KW-0560">Oxidoreductase</keyword>
<dbReference type="InterPro" id="IPR017905">
    <property type="entry name" value="ERV/ALR_sulphydryl_oxidase"/>
</dbReference>
<dbReference type="FunFam" id="3.40.30.10:FF:000080">
    <property type="entry name" value="Sulfhydryl oxidase"/>
    <property type="match status" value="1"/>
</dbReference>
<dbReference type="Pfam" id="PF18371">
    <property type="entry name" value="FAD_SOX"/>
    <property type="match status" value="1"/>
</dbReference>
<dbReference type="KEGG" id="pki:111844654"/>
<keyword evidence="5 13" id="KW-0285">Flavoprotein</keyword>
<keyword evidence="19" id="KW-1185">Reference proteome</keyword>
<comment type="subcellular location">
    <subcellularLocation>
        <location evidence="2">Secreted</location>
    </subcellularLocation>
</comment>
<evidence type="ECO:0000256" key="15">
    <source>
        <dbReference type="SAM" id="SignalP"/>
    </source>
</evidence>
<comment type="function">
    <text evidence="11">Catalyzes the oxidation of sulfhydryl groups in peptide and protein thiols to disulfides with the reduction of oxygen to hydrogen peroxide. Plays a role in disulfide bond formation in a variety of extracellular proteins. In fibroblasts, required for normal incorporation of laminin into the extracellular matrix, and thereby for normal cell-cell adhesion and cell migration.</text>
</comment>
<feature type="compositionally biased region" description="Basic and acidic residues" evidence="14">
    <location>
        <begin position="557"/>
        <end position="579"/>
    </location>
</feature>
<feature type="region of interest" description="Disordered" evidence="14">
    <location>
        <begin position="550"/>
        <end position="621"/>
    </location>
</feature>
<dbReference type="Proteomes" id="UP000261540">
    <property type="component" value="Unplaced"/>
</dbReference>
<dbReference type="InterPro" id="IPR017937">
    <property type="entry name" value="Thioredoxin_CS"/>
</dbReference>
<keyword evidence="7 13" id="KW-0274">FAD</keyword>
<dbReference type="CDD" id="cd02992">
    <property type="entry name" value="PDI_a_QSOX"/>
    <property type="match status" value="1"/>
</dbReference>